<gene>
    <name evidence="3" type="ORF">Q766_06000</name>
</gene>
<evidence type="ECO:0000259" key="2">
    <source>
        <dbReference type="Pfam" id="PF01433"/>
    </source>
</evidence>
<dbReference type="GO" id="GO:0008237">
    <property type="term" value="F:metallopeptidase activity"/>
    <property type="evidence" value="ECO:0007669"/>
    <property type="project" value="InterPro"/>
</dbReference>
<feature type="transmembrane region" description="Helical" evidence="1">
    <location>
        <begin position="450"/>
        <end position="471"/>
    </location>
</feature>
<feature type="transmembrane region" description="Helical" evidence="1">
    <location>
        <begin position="12"/>
        <end position="33"/>
    </location>
</feature>
<reference evidence="3 4" key="1">
    <citation type="submission" date="2013-09" db="EMBL/GenBank/DDBJ databases">
        <authorList>
            <person name="Zeng Z."/>
            <person name="Chen C."/>
        </authorList>
    </citation>
    <scope>NUCLEOTIDE SEQUENCE [LARGE SCALE GENOMIC DNA]</scope>
    <source>
        <strain evidence="3 4">WB 4.1-42</strain>
    </source>
</reference>
<keyword evidence="4" id="KW-1185">Reference proteome</keyword>
<keyword evidence="1" id="KW-0812">Transmembrane</keyword>
<dbReference type="Proteomes" id="UP000030111">
    <property type="component" value="Unassembled WGS sequence"/>
</dbReference>
<keyword evidence="1" id="KW-0472">Membrane</keyword>
<dbReference type="Pfam" id="PF01433">
    <property type="entry name" value="Peptidase_M1"/>
    <property type="match status" value="1"/>
</dbReference>
<dbReference type="SUPFAM" id="SSF55486">
    <property type="entry name" value="Metalloproteases ('zincins'), catalytic domain"/>
    <property type="match status" value="1"/>
</dbReference>
<feature type="transmembrane region" description="Helical" evidence="1">
    <location>
        <begin position="324"/>
        <end position="345"/>
    </location>
</feature>
<feature type="transmembrane region" description="Helical" evidence="1">
    <location>
        <begin position="478"/>
        <end position="495"/>
    </location>
</feature>
<feature type="transmembrane region" description="Helical" evidence="1">
    <location>
        <begin position="183"/>
        <end position="202"/>
    </location>
</feature>
<feature type="transmembrane region" description="Helical" evidence="1">
    <location>
        <begin position="251"/>
        <end position="270"/>
    </location>
</feature>
<dbReference type="Pfam" id="PF12730">
    <property type="entry name" value="ABC2_membrane_4"/>
    <property type="match status" value="1"/>
</dbReference>
<dbReference type="GO" id="GO:0008270">
    <property type="term" value="F:zinc ion binding"/>
    <property type="evidence" value="ECO:0007669"/>
    <property type="project" value="InterPro"/>
</dbReference>
<dbReference type="Gene3D" id="1.10.390.10">
    <property type="entry name" value="Neutral Protease Domain 2"/>
    <property type="match status" value="1"/>
</dbReference>
<evidence type="ECO:0000313" key="3">
    <source>
        <dbReference type="EMBL" id="KGO93523.1"/>
    </source>
</evidence>
<dbReference type="InterPro" id="IPR014782">
    <property type="entry name" value="Peptidase_M1_dom"/>
</dbReference>
<keyword evidence="1" id="KW-1133">Transmembrane helix</keyword>
<feature type="domain" description="Peptidase M1 membrane alanine aminopeptidase" evidence="2">
    <location>
        <begin position="869"/>
        <end position="1054"/>
    </location>
</feature>
<evidence type="ECO:0000256" key="1">
    <source>
        <dbReference type="SAM" id="Phobius"/>
    </source>
</evidence>
<feature type="transmembrane region" description="Helical" evidence="1">
    <location>
        <begin position="410"/>
        <end position="430"/>
    </location>
</feature>
<sequence length="1196" mass="136255">MWKFIRYELNYWLKAPIVWIAFTIITIAMILAIGSASVSVGGTVGSVHRNAPYIIETFYVIFSIMLLLLTTAFMNATANRDFQYNMYQFIFTAPIKKRDYFFGKFIGTAIIAVIPMLGISVGSILAPVVAPYLPAFFNMAPPERFGEIVWSGHLQGLIAFAIPNVIISGVILFSLALIFRSNIVSFIGSMLILVFYIVSQGFTSDIKKEWLANLLDPFGASTFDNVTKYTTVAEKNTLAIGLEGDLLINRLVWIGLSILLLFLVYWRFSFTVRKQKVKKQKIKKTVASPIISNKVFKPTKANVFSFSTFINLIRFETKAIVKNPVFIIITAIGMILLITNLTSFTGRYGTTQYPVTYAVIGAINGSFNLFMLGFITFYTGVLVWKERDAKLNEIEDATPIKTGVLFTSKAIAVIVAVAIVQVCTIIIGIIAQTAYGYTRYEISLYIEWLLVIRLLHFAYLVILSLLFHYLINNRYIGYLAFVAFIILDEFIWGVFKVSSNMVSFGTIPGITYSDMNGFGPFIQGTIWFNIYWILFSIVLCFICIAFYVRGKEAGFKYRLVSAKRRVKNNGIAIAVSVVAFVVCGGFVFYNTKVLNTYDSNQEVEDMQVDYETKLKKYEGIAQPRFYKFDYTIDLVPEDRSLTSHVVSWSRNISGQPISQVHFTMPDINDSIIVTIPNAKLTFNDKRLHYRIYTLQQPLQPNDSIKISFDLSKAAKGFENEVSFTELTDNGTFFNNMALIPTIGYDSNYEISDKNLRVKRKLPKRDRMAKLDENNLKARMNTYIGNDSDWVDVNTTISTSPDQIAVAPGSLIKTWEKNGRKYFNYKLDHKSLNFYSFVSAKYEVARKKWNGIDIEVYYDKHHAYNVPNMLNSVQKSLEYYTTNFGPYMHKQCRIIEFPRYQSFAQAFPGTMPFSEGIGFILDQRDVTKDDIDQVFYVTAHEMAHQYWAHQVCGANMQGSEMMSEGFAQYSALMVMEKEYGKDKMKKFLQYEMDSYLGGRSGETEGEEPLMKTQGQQYIHYNKASVVMYYLKEMIGEDKVNQALKALVVKYGYKNPPFPTSIDAVNEFKKVTPPDMQYLIADMFENITVFSNRALKVTSKKVDNGYETTLTSTSEKFRADAMGNETAVPIADYIDVAVFAEPKGDEETGKVLEYKRVKITKKDNTFTFTTKVKPYQVGIDPYNYLIDRIPDDNLKTVD</sequence>
<dbReference type="STRING" id="1121898.GCA_000422725_00444"/>
<feature type="transmembrane region" description="Helical" evidence="1">
    <location>
        <begin position="53"/>
        <end position="76"/>
    </location>
</feature>
<dbReference type="OrthoDB" id="100605at2"/>
<dbReference type="AlphaFoldDB" id="A0A0A2MPX1"/>
<comment type="caution">
    <text evidence="3">The sequence shown here is derived from an EMBL/GenBank/DDBJ whole genome shotgun (WGS) entry which is preliminary data.</text>
</comment>
<evidence type="ECO:0000313" key="4">
    <source>
        <dbReference type="Proteomes" id="UP000030111"/>
    </source>
</evidence>
<feature type="transmembrane region" description="Helical" evidence="1">
    <location>
        <begin position="105"/>
        <end position="133"/>
    </location>
</feature>
<dbReference type="eggNOG" id="COG0308">
    <property type="taxonomic scope" value="Bacteria"/>
</dbReference>
<protein>
    <recommendedName>
        <fullName evidence="2">Peptidase M1 membrane alanine aminopeptidase domain-containing protein</fullName>
    </recommendedName>
</protein>
<feature type="transmembrane region" description="Helical" evidence="1">
    <location>
        <begin position="153"/>
        <end position="176"/>
    </location>
</feature>
<feature type="transmembrane region" description="Helical" evidence="1">
    <location>
        <begin position="526"/>
        <end position="548"/>
    </location>
</feature>
<dbReference type="InterPro" id="IPR027268">
    <property type="entry name" value="Peptidase_M4/M1_CTD_sf"/>
</dbReference>
<name>A0A0A2MPX1_9FLAO</name>
<dbReference type="RefSeq" id="WP_026991898.1">
    <property type="nucleotide sequence ID" value="NZ_JRLY01000004.1"/>
</dbReference>
<feature type="transmembrane region" description="Helical" evidence="1">
    <location>
        <begin position="357"/>
        <end position="384"/>
    </location>
</feature>
<accession>A0A0A2MPX1</accession>
<dbReference type="EMBL" id="JRLY01000004">
    <property type="protein sequence ID" value="KGO93523.1"/>
    <property type="molecule type" value="Genomic_DNA"/>
</dbReference>
<organism evidence="3 4">
    <name type="scientific">Flavobacterium subsaxonicum WB 4.1-42 = DSM 21790</name>
    <dbReference type="NCBI Taxonomy" id="1121898"/>
    <lineage>
        <taxon>Bacteria</taxon>
        <taxon>Pseudomonadati</taxon>
        <taxon>Bacteroidota</taxon>
        <taxon>Flavobacteriia</taxon>
        <taxon>Flavobacteriales</taxon>
        <taxon>Flavobacteriaceae</taxon>
        <taxon>Flavobacterium</taxon>
    </lineage>
</organism>
<feature type="transmembrane region" description="Helical" evidence="1">
    <location>
        <begin position="569"/>
        <end position="589"/>
    </location>
</feature>
<proteinExistence type="predicted"/>